<dbReference type="RefSeq" id="WP_111393953.1">
    <property type="nucleotide sequence ID" value="NZ_JBJINY010000084.1"/>
</dbReference>
<dbReference type="EMBL" id="QKTX01000013">
    <property type="protein sequence ID" value="PZV79709.1"/>
    <property type="molecule type" value="Genomic_DNA"/>
</dbReference>
<dbReference type="SUPFAM" id="SSF52402">
    <property type="entry name" value="Adenine nucleotide alpha hydrolases-like"/>
    <property type="match status" value="1"/>
</dbReference>
<gene>
    <name evidence="2" type="ORF">CLV31_11324</name>
</gene>
<comment type="caution">
    <text evidence="2">The sequence shown here is derived from an EMBL/GenBank/DDBJ whole genome shotgun (WGS) entry which is preliminary data.</text>
</comment>
<protein>
    <submittedName>
        <fullName evidence="2">Uncharacterized protein (TIGR00290 family)</fullName>
    </submittedName>
</protein>
<proteinExistence type="predicted"/>
<dbReference type="Gene3D" id="3.90.1490.10">
    <property type="entry name" value="putative n-type atp pyrophosphatase, domain 2"/>
    <property type="match status" value="1"/>
</dbReference>
<dbReference type="Gene3D" id="3.40.50.620">
    <property type="entry name" value="HUPs"/>
    <property type="match status" value="1"/>
</dbReference>
<dbReference type="AlphaFoldDB" id="A0A326RMP0"/>
<sequence length="236" mass="26658">MMNPIPISLSWSGGKDSAFALYLLKNNPSYQVVRLHTTFSETTSRVGMHGIREELIQAQADELGIPLDKLYYPASGDNQAYENAINQYLERLSLEGIHQLGYGDIFLEDLRKYRESQLAQKGFQAVFPLWKRSTPQLAREFIEEGFKTLICAIDPELVPKSFLGEVFDFQFLKAIDGKADPCGENGEFHTFCFEGPIFKNPLPVHVEGRVEQLYKIPLENGEVAQKAFSFAEISLA</sequence>
<keyword evidence="3" id="KW-1185">Reference proteome</keyword>
<dbReference type="Pfam" id="PF01902">
    <property type="entry name" value="Diphthami_syn_2"/>
    <property type="match status" value="1"/>
</dbReference>
<evidence type="ECO:0000259" key="1">
    <source>
        <dbReference type="Pfam" id="PF01902"/>
    </source>
</evidence>
<feature type="domain" description="Diphthamide synthase" evidence="1">
    <location>
        <begin position="11"/>
        <end position="205"/>
    </location>
</feature>
<organism evidence="2 3">
    <name type="scientific">Algoriphagus aquaeductus</name>
    <dbReference type="NCBI Taxonomy" id="475299"/>
    <lineage>
        <taxon>Bacteria</taxon>
        <taxon>Pseudomonadati</taxon>
        <taxon>Bacteroidota</taxon>
        <taxon>Cytophagia</taxon>
        <taxon>Cytophagales</taxon>
        <taxon>Cyclobacteriaceae</taxon>
        <taxon>Algoriphagus</taxon>
    </lineage>
</organism>
<accession>A0A326RMP0</accession>
<name>A0A326RMP0_9BACT</name>
<evidence type="ECO:0000313" key="2">
    <source>
        <dbReference type="EMBL" id="PZV79709.1"/>
    </source>
</evidence>
<reference evidence="2 3" key="1">
    <citation type="submission" date="2018-06" db="EMBL/GenBank/DDBJ databases">
        <title>Genomic Encyclopedia of Archaeal and Bacterial Type Strains, Phase II (KMG-II): from individual species to whole genera.</title>
        <authorList>
            <person name="Goeker M."/>
        </authorList>
    </citation>
    <scope>NUCLEOTIDE SEQUENCE [LARGE SCALE GENOMIC DNA]</scope>
    <source>
        <strain evidence="2 3">T4</strain>
    </source>
</reference>
<dbReference type="Proteomes" id="UP000248917">
    <property type="component" value="Unassembled WGS sequence"/>
</dbReference>
<dbReference type="OrthoDB" id="3572539at2"/>
<dbReference type="InterPro" id="IPR002761">
    <property type="entry name" value="Diphthami_syn_dom"/>
</dbReference>
<dbReference type="InterPro" id="IPR014729">
    <property type="entry name" value="Rossmann-like_a/b/a_fold"/>
</dbReference>
<evidence type="ECO:0000313" key="3">
    <source>
        <dbReference type="Proteomes" id="UP000248917"/>
    </source>
</evidence>